<evidence type="ECO:0008006" key="3">
    <source>
        <dbReference type="Google" id="ProtNLM"/>
    </source>
</evidence>
<gene>
    <name evidence="1" type="ORF">BCR32DRAFT_273624</name>
</gene>
<dbReference type="Gene3D" id="3.40.190.10">
    <property type="entry name" value="Periplasmic binding protein-like II"/>
    <property type="match status" value="2"/>
</dbReference>
<dbReference type="InterPro" id="IPR006059">
    <property type="entry name" value="SBP"/>
</dbReference>
<dbReference type="Pfam" id="PF01547">
    <property type="entry name" value="SBP_bac_1"/>
    <property type="match status" value="1"/>
</dbReference>
<name>A0A1Y1V699_9FUNG</name>
<protein>
    <recommendedName>
        <fullName evidence="3">Periplasmic binding protein-like II</fullName>
    </recommendedName>
</protein>
<dbReference type="Proteomes" id="UP000193944">
    <property type="component" value="Unassembled WGS sequence"/>
</dbReference>
<evidence type="ECO:0000313" key="1">
    <source>
        <dbReference type="EMBL" id="ORX47393.1"/>
    </source>
</evidence>
<reference evidence="1 2" key="1">
    <citation type="submission" date="2016-08" db="EMBL/GenBank/DDBJ databases">
        <title>A Parts List for Fungal Cellulosomes Revealed by Comparative Genomics.</title>
        <authorList>
            <consortium name="DOE Joint Genome Institute"/>
            <person name="Haitjema C.H."/>
            <person name="Gilmore S.P."/>
            <person name="Henske J.K."/>
            <person name="Solomon K.V."/>
            <person name="De Groot R."/>
            <person name="Kuo A."/>
            <person name="Mondo S.J."/>
            <person name="Salamov A.A."/>
            <person name="Labutti K."/>
            <person name="Zhao Z."/>
            <person name="Chiniquy J."/>
            <person name="Barry K."/>
            <person name="Brewer H.M."/>
            <person name="Purvine S.O."/>
            <person name="Wright A.T."/>
            <person name="Boxma B."/>
            <person name="Van Alen T."/>
            <person name="Hackstein J.H."/>
            <person name="Baker S.E."/>
            <person name="Grigoriev I.V."/>
            <person name="O'Malley M.A."/>
        </authorList>
    </citation>
    <scope>NUCLEOTIDE SEQUENCE [LARGE SCALE GENOMIC DNA]</scope>
    <source>
        <strain evidence="1 2">S4</strain>
    </source>
</reference>
<comment type="caution">
    <text evidence="1">The sequence shown here is derived from an EMBL/GenBank/DDBJ whole genome shotgun (WGS) entry which is preliminary data.</text>
</comment>
<accession>A0A1Y1V699</accession>
<dbReference type="OrthoDB" id="2151315at2759"/>
<keyword evidence="2" id="KW-1185">Reference proteome</keyword>
<reference evidence="1 2" key="2">
    <citation type="submission" date="2016-08" db="EMBL/GenBank/DDBJ databases">
        <title>Pervasive Adenine N6-methylation of Active Genes in Fungi.</title>
        <authorList>
            <consortium name="DOE Joint Genome Institute"/>
            <person name="Mondo S.J."/>
            <person name="Dannebaum R.O."/>
            <person name="Kuo R.C."/>
            <person name="Labutti K."/>
            <person name="Haridas S."/>
            <person name="Kuo A."/>
            <person name="Salamov A."/>
            <person name="Ahrendt S.R."/>
            <person name="Lipzen A."/>
            <person name="Sullivan W."/>
            <person name="Andreopoulos W.B."/>
            <person name="Clum A."/>
            <person name="Lindquist E."/>
            <person name="Daum C."/>
            <person name="Ramamoorthy G.K."/>
            <person name="Gryganskyi A."/>
            <person name="Culley D."/>
            <person name="Magnuson J.K."/>
            <person name="James T.Y."/>
            <person name="O'Malley M.A."/>
            <person name="Stajich J.E."/>
            <person name="Spatafora J.W."/>
            <person name="Visel A."/>
            <person name="Grigoriev I.V."/>
        </authorList>
    </citation>
    <scope>NUCLEOTIDE SEQUENCE [LARGE SCALE GENOMIC DNA]</scope>
    <source>
        <strain evidence="1 2">S4</strain>
    </source>
</reference>
<proteinExistence type="predicted"/>
<evidence type="ECO:0000313" key="2">
    <source>
        <dbReference type="Proteomes" id="UP000193944"/>
    </source>
</evidence>
<dbReference type="SUPFAM" id="SSF53850">
    <property type="entry name" value="Periplasmic binding protein-like II"/>
    <property type="match status" value="1"/>
</dbReference>
<sequence>MYSKNNDLDIYLNRTSISANVKLSVSDYTSYIELLFKKRSTKYDLIMINSVFTYKFEKYTSDLRQYVLEDIINNYKMEHIWNVGFHNNKLVGLPLYLDVGVLYTNQIYINKYNKTIPKTWDELIETASYILEKEKEIGNTDMAGYLGYFPDADSEVCSFLEFVHGFRDKLENDIPEYRSNNAINSLNKIKEIKKKISSGIII</sequence>
<dbReference type="EMBL" id="MCFG01000757">
    <property type="protein sequence ID" value="ORX47393.1"/>
    <property type="molecule type" value="Genomic_DNA"/>
</dbReference>
<organism evidence="1 2">
    <name type="scientific">Anaeromyces robustus</name>
    <dbReference type="NCBI Taxonomy" id="1754192"/>
    <lineage>
        <taxon>Eukaryota</taxon>
        <taxon>Fungi</taxon>
        <taxon>Fungi incertae sedis</taxon>
        <taxon>Chytridiomycota</taxon>
        <taxon>Chytridiomycota incertae sedis</taxon>
        <taxon>Neocallimastigomycetes</taxon>
        <taxon>Neocallimastigales</taxon>
        <taxon>Neocallimastigaceae</taxon>
        <taxon>Anaeromyces</taxon>
    </lineage>
</organism>
<dbReference type="AlphaFoldDB" id="A0A1Y1V699"/>